<dbReference type="PANTHER" id="PTHR43794">
    <property type="entry name" value="AMINOHYDROLASE SSNA-RELATED"/>
    <property type="match status" value="1"/>
</dbReference>
<sequence>MSLVISGRIVPLTLNGNVSSSEKDTFQGKVWIGDDGRIERVTRGNASAPRNGFDKAAVVDVGSSLVLPGFVDLHSHLAYATLPLWTEPGRTKPFLHHDSWPSASTYAGDITWPAYAFIESAPHELLAYAEVRALVGGTTSIHGSPPKNRPLDGWMVRNVEDETFGGSVSLNRVLTSTLTLKPEVLATRSAQMKAGASFIYHCAEGQANSIVESEYQSARKCGCLQRGFVAIHTNALNPDDYDAWTEPGTIVWSPFSNLWLYGSTTDVPSALARKIPVCIGSDWGPSGTRNLLGEIKVARLVSKSKGWRLTPFDLVRMITCIPGDALVGPWAVQAGRLQPEALGDVVVIKADQAEDAFARVLAATEKDVQMVVIGGRPLYGNPGLMKAAKATFPSNLKIAGAKRTLSMAKLEDRSQPWTFSEVLARMEQVRANPKKEIDAAKNAFAAGRLTDTVPRLRLALDMPLGKVPIGGLPKDLGEVVVPLIQPLEHDAAFFASIKGRGFHGGLLDGLGKFYS</sequence>
<gene>
    <name evidence="3" type="ORF">PQR57_45920</name>
</gene>
<dbReference type="RefSeq" id="WP_408183189.1">
    <property type="nucleotide sequence ID" value="NZ_JAQQEZ010000088.1"/>
</dbReference>
<reference evidence="3 4" key="1">
    <citation type="journal article" date="2024" name="Chem. Sci.">
        <title>Discovery of megapolipeptins by genome mining of a Burkholderiales bacteria collection.</title>
        <authorList>
            <person name="Paulo B.S."/>
            <person name="Recchia M.J.J."/>
            <person name="Lee S."/>
            <person name="Fergusson C.H."/>
            <person name="Romanowski S.B."/>
            <person name="Hernandez A."/>
            <person name="Krull N."/>
            <person name="Liu D.Y."/>
            <person name="Cavanagh H."/>
            <person name="Bos A."/>
            <person name="Gray C.A."/>
            <person name="Murphy B.T."/>
            <person name="Linington R.G."/>
            <person name="Eustaquio A.S."/>
        </authorList>
    </citation>
    <scope>NUCLEOTIDE SEQUENCE [LARGE SCALE GENOMIC DNA]</scope>
    <source>
        <strain evidence="3 4">RL17-350-BIC-A</strain>
    </source>
</reference>
<dbReference type="InterPro" id="IPR032466">
    <property type="entry name" value="Metal_Hydrolase"/>
</dbReference>
<protein>
    <recommendedName>
        <fullName evidence="5">Amidohydrolase-related domain-containing protein</fullName>
    </recommendedName>
</protein>
<keyword evidence="2" id="KW-0378">Hydrolase</keyword>
<dbReference type="SUPFAM" id="SSF51556">
    <property type="entry name" value="Metallo-dependent hydrolases"/>
    <property type="match status" value="1"/>
</dbReference>
<dbReference type="PANTHER" id="PTHR43794:SF11">
    <property type="entry name" value="AMIDOHYDROLASE-RELATED DOMAIN-CONTAINING PROTEIN"/>
    <property type="match status" value="1"/>
</dbReference>
<dbReference type="Gene3D" id="3.20.20.140">
    <property type="entry name" value="Metal-dependent hydrolases"/>
    <property type="match status" value="1"/>
</dbReference>
<dbReference type="Gene3D" id="2.30.40.10">
    <property type="entry name" value="Urease, subunit C, domain 1"/>
    <property type="match status" value="2"/>
</dbReference>
<dbReference type="EMBL" id="JAQQEZ010000088">
    <property type="protein sequence ID" value="MFM0008230.1"/>
    <property type="molecule type" value="Genomic_DNA"/>
</dbReference>
<dbReference type="InterPro" id="IPR050287">
    <property type="entry name" value="MTA/SAH_deaminase"/>
</dbReference>
<evidence type="ECO:0008006" key="5">
    <source>
        <dbReference type="Google" id="ProtNLM"/>
    </source>
</evidence>
<comment type="similarity">
    <text evidence="1">Belongs to the metallo-dependent hydrolases superfamily. ATZ/TRZ family.</text>
</comment>
<accession>A0ABW9B5N9</accession>
<name>A0ABW9B5N9_9BURK</name>
<proteinExistence type="inferred from homology"/>
<evidence type="ECO:0000256" key="2">
    <source>
        <dbReference type="ARBA" id="ARBA00022801"/>
    </source>
</evidence>
<comment type="caution">
    <text evidence="3">The sequence shown here is derived from an EMBL/GenBank/DDBJ whole genome shotgun (WGS) entry which is preliminary data.</text>
</comment>
<evidence type="ECO:0000256" key="1">
    <source>
        <dbReference type="ARBA" id="ARBA00006745"/>
    </source>
</evidence>
<evidence type="ECO:0000313" key="3">
    <source>
        <dbReference type="EMBL" id="MFM0008230.1"/>
    </source>
</evidence>
<dbReference type="InterPro" id="IPR011059">
    <property type="entry name" value="Metal-dep_hydrolase_composite"/>
</dbReference>
<evidence type="ECO:0000313" key="4">
    <source>
        <dbReference type="Proteomes" id="UP001629230"/>
    </source>
</evidence>
<organism evidence="3 4">
    <name type="scientific">Paraburkholderia dipogonis</name>
    <dbReference type="NCBI Taxonomy" id="1211383"/>
    <lineage>
        <taxon>Bacteria</taxon>
        <taxon>Pseudomonadati</taxon>
        <taxon>Pseudomonadota</taxon>
        <taxon>Betaproteobacteria</taxon>
        <taxon>Burkholderiales</taxon>
        <taxon>Burkholderiaceae</taxon>
        <taxon>Paraburkholderia</taxon>
    </lineage>
</organism>
<dbReference type="SUPFAM" id="SSF51338">
    <property type="entry name" value="Composite domain of metallo-dependent hydrolases"/>
    <property type="match status" value="2"/>
</dbReference>
<keyword evidence="4" id="KW-1185">Reference proteome</keyword>
<dbReference type="Proteomes" id="UP001629230">
    <property type="component" value="Unassembled WGS sequence"/>
</dbReference>